<dbReference type="Pfam" id="PF04343">
    <property type="entry name" value="DUF488"/>
    <property type="match status" value="1"/>
</dbReference>
<sequence length="169" mass="20091">MQHQEKLIYSMEFFTIGVYNSTEEEFFEKLTQNSIDTFCDIRQRRGVRGAKYSFVNSNRLQQRLNDLDIKYGYIPDLAPTTEIRELQKEIDTKKGELKRERQELGKVFVIEYKNRILKNFDFEKFFESLEQIGANRIALFCVEEHPEACHRSIVADKLMNNFNCKITNL</sequence>
<reference evidence="1 2" key="1">
    <citation type="submission" date="2023-05" db="EMBL/GenBank/DDBJ databases">
        <title>Novel species of genus Flectobacillus isolated from stream in China.</title>
        <authorList>
            <person name="Lu H."/>
        </authorList>
    </citation>
    <scope>NUCLEOTIDE SEQUENCE [LARGE SCALE GENOMIC DNA]</scope>
    <source>
        <strain evidence="1 2">DC10W</strain>
    </source>
</reference>
<dbReference type="InterPro" id="IPR007438">
    <property type="entry name" value="DUF488"/>
</dbReference>
<dbReference type="PANTHER" id="PTHR39337:SF1">
    <property type="entry name" value="BLR5642 PROTEIN"/>
    <property type="match status" value="1"/>
</dbReference>
<proteinExistence type="predicted"/>
<accession>A0ABT6YK44</accession>
<organism evidence="1 2">
    <name type="scientific">Flectobacillus longus</name>
    <dbReference type="NCBI Taxonomy" id="2984207"/>
    <lineage>
        <taxon>Bacteria</taxon>
        <taxon>Pseudomonadati</taxon>
        <taxon>Bacteroidota</taxon>
        <taxon>Cytophagia</taxon>
        <taxon>Cytophagales</taxon>
        <taxon>Flectobacillaceae</taxon>
        <taxon>Flectobacillus</taxon>
    </lineage>
</organism>
<keyword evidence="2" id="KW-1185">Reference proteome</keyword>
<dbReference type="RefSeq" id="WP_283369142.1">
    <property type="nucleotide sequence ID" value="NZ_JASHID010000003.1"/>
</dbReference>
<dbReference type="PANTHER" id="PTHR39337">
    <property type="entry name" value="BLR5642 PROTEIN"/>
    <property type="match status" value="1"/>
</dbReference>
<protein>
    <submittedName>
        <fullName evidence="1">DUF488 domain-containing protein</fullName>
    </submittedName>
</protein>
<gene>
    <name evidence="1" type="ORF">QM480_06195</name>
</gene>
<evidence type="ECO:0000313" key="2">
    <source>
        <dbReference type="Proteomes" id="UP001236569"/>
    </source>
</evidence>
<comment type="caution">
    <text evidence="1">The sequence shown here is derived from an EMBL/GenBank/DDBJ whole genome shotgun (WGS) entry which is preliminary data.</text>
</comment>
<name>A0ABT6YK44_9BACT</name>
<evidence type="ECO:0000313" key="1">
    <source>
        <dbReference type="EMBL" id="MDI9863905.1"/>
    </source>
</evidence>
<dbReference type="Proteomes" id="UP001236569">
    <property type="component" value="Unassembled WGS sequence"/>
</dbReference>
<dbReference type="EMBL" id="JASHID010000003">
    <property type="protein sequence ID" value="MDI9863905.1"/>
    <property type="molecule type" value="Genomic_DNA"/>
</dbReference>